<dbReference type="Gene3D" id="2.60.40.2310">
    <property type="match status" value="1"/>
</dbReference>
<evidence type="ECO:0000256" key="3">
    <source>
        <dbReference type="PROSITE-ProRule" id="PRU01240"/>
    </source>
</evidence>
<evidence type="ECO:0000256" key="1">
    <source>
        <dbReference type="ARBA" id="ARBA00011073"/>
    </source>
</evidence>
<name>A0A022QIV4_ERYGU</name>
<dbReference type="Gene3D" id="3.40.50.200">
    <property type="entry name" value="Peptidase S8/S53 domain"/>
    <property type="match status" value="1"/>
</dbReference>
<dbReference type="Gene3D" id="3.50.30.30">
    <property type="match status" value="1"/>
</dbReference>
<dbReference type="Pfam" id="PF17766">
    <property type="entry name" value="fn3_6"/>
    <property type="match status" value="1"/>
</dbReference>
<keyword evidence="8" id="KW-1185">Reference proteome</keyword>
<gene>
    <name evidence="7" type="ORF">MIMGU_mgv1a018209mg</name>
</gene>
<organism evidence="7 8">
    <name type="scientific">Erythranthe guttata</name>
    <name type="common">Yellow monkey flower</name>
    <name type="synonym">Mimulus guttatus</name>
    <dbReference type="NCBI Taxonomy" id="4155"/>
    <lineage>
        <taxon>Eukaryota</taxon>
        <taxon>Viridiplantae</taxon>
        <taxon>Streptophyta</taxon>
        <taxon>Embryophyta</taxon>
        <taxon>Tracheophyta</taxon>
        <taxon>Spermatophyta</taxon>
        <taxon>Magnoliopsida</taxon>
        <taxon>eudicotyledons</taxon>
        <taxon>Gunneridae</taxon>
        <taxon>Pentapetalae</taxon>
        <taxon>asterids</taxon>
        <taxon>lamiids</taxon>
        <taxon>Lamiales</taxon>
        <taxon>Phrymaceae</taxon>
        <taxon>Erythranthe</taxon>
    </lineage>
</organism>
<sequence>NANGTAAGVAPLAHLAIYKVCSSSSDGCFESDILAAMDAVIDDGVDVISISSGGRSTRFYEDNLALGAFSAVQKGISVICSAGNDGPAHTTLVNGAPWILTVGASTTDRSLRGTAVLGNNVEFNGESVFPLDSPPLPPQLPLLYPGMNGVLAASLCDAESLNDTSIVKGKIVLCRIESTRSRRTEQGQRVKDAGGTAMILMNMDYQGFTTSTDVYAIPATNVNYEDGLTILSYLNSTSTPTATIEFKGTITGDRKSPTVADFSARGPNYESQGILKPDVVGPGVNILAAWPNLAANNNTRSNYFEMISGTSVSCPHLSGVAALIKSAHPDWSPAAIKSAIMTSADVVDRENHPIMDEEHLPADAFAIGAGYVNPARASDPGLIYDIAPDDYIPYLCGLNYTSRKVSKILLRRAHCSAVPIIHEGQLNYPSFAIRLRSPSQTFTRTVTNVGVAVSSYNVEDVAPHGISMVVTPETLNFTRLNEKSTYEVSFRGSEYVGDTFDSRQGYILWKSAKHSVRIPIAAFHL</sequence>
<evidence type="ECO:0008006" key="9">
    <source>
        <dbReference type="Google" id="ProtNLM"/>
    </source>
</evidence>
<dbReference type="eggNOG" id="ENOG502QPQR">
    <property type="taxonomic scope" value="Eukaryota"/>
</dbReference>
<dbReference type="GO" id="GO:0006508">
    <property type="term" value="P:proteolysis"/>
    <property type="evidence" value="ECO:0007669"/>
    <property type="project" value="InterPro"/>
</dbReference>
<dbReference type="InterPro" id="IPR000209">
    <property type="entry name" value="Peptidase_S8/S53_dom"/>
</dbReference>
<evidence type="ECO:0000259" key="5">
    <source>
        <dbReference type="Pfam" id="PF02225"/>
    </source>
</evidence>
<dbReference type="GO" id="GO:0005576">
    <property type="term" value="C:extracellular region"/>
    <property type="evidence" value="ECO:0000318"/>
    <property type="project" value="GO_Central"/>
</dbReference>
<comment type="caution">
    <text evidence="3">Lacks conserved residue(s) required for the propagation of feature annotation.</text>
</comment>
<dbReference type="InterPro" id="IPR041469">
    <property type="entry name" value="Subtilisin-like_FN3"/>
</dbReference>
<dbReference type="STRING" id="4155.A0A022QIV4"/>
<keyword evidence="2" id="KW-0732">Signal</keyword>
<dbReference type="InterPro" id="IPR045051">
    <property type="entry name" value="SBT"/>
</dbReference>
<reference evidence="7 8" key="1">
    <citation type="journal article" date="2013" name="Proc. Natl. Acad. Sci. U.S.A.">
        <title>Fine-scale variation in meiotic recombination in Mimulus inferred from population shotgun sequencing.</title>
        <authorList>
            <person name="Hellsten U."/>
            <person name="Wright K.M."/>
            <person name="Jenkins J."/>
            <person name="Shu S."/>
            <person name="Yuan Y."/>
            <person name="Wessler S.R."/>
            <person name="Schmutz J."/>
            <person name="Willis J.H."/>
            <person name="Rokhsar D.S."/>
        </authorList>
    </citation>
    <scope>NUCLEOTIDE SEQUENCE [LARGE SCALE GENOMIC DNA]</scope>
    <source>
        <strain evidence="8">cv. DUN x IM62</strain>
    </source>
</reference>
<dbReference type="CDD" id="cd02120">
    <property type="entry name" value="PA_subtilisin_like"/>
    <property type="match status" value="1"/>
</dbReference>
<evidence type="ECO:0000313" key="7">
    <source>
        <dbReference type="EMBL" id="EYU28632.1"/>
    </source>
</evidence>
<protein>
    <recommendedName>
        <fullName evidence="9">Subtilisin-like protease</fullName>
    </recommendedName>
</protein>
<comment type="similarity">
    <text evidence="1 3">Belongs to the peptidase S8 family.</text>
</comment>
<evidence type="ECO:0000259" key="6">
    <source>
        <dbReference type="Pfam" id="PF17766"/>
    </source>
</evidence>
<dbReference type="PhylomeDB" id="A0A022QIV4"/>
<feature type="domain" description="Peptidase S8/S53" evidence="4">
    <location>
        <begin position="6"/>
        <end position="348"/>
    </location>
</feature>
<dbReference type="AlphaFoldDB" id="A0A022QIV4"/>
<feature type="domain" description="PA" evidence="5">
    <location>
        <begin position="148"/>
        <end position="230"/>
    </location>
</feature>
<feature type="domain" description="Subtilisin-like protease fibronectin type-III" evidence="6">
    <location>
        <begin position="425"/>
        <end position="521"/>
    </location>
</feature>
<evidence type="ECO:0000259" key="4">
    <source>
        <dbReference type="Pfam" id="PF00082"/>
    </source>
</evidence>
<proteinExistence type="inferred from homology"/>
<dbReference type="Pfam" id="PF00082">
    <property type="entry name" value="Peptidase_S8"/>
    <property type="match status" value="1"/>
</dbReference>
<dbReference type="PANTHER" id="PTHR10795">
    <property type="entry name" value="PROPROTEIN CONVERTASE SUBTILISIN/KEXIN"/>
    <property type="match status" value="1"/>
</dbReference>
<evidence type="ECO:0000313" key="8">
    <source>
        <dbReference type="Proteomes" id="UP000030748"/>
    </source>
</evidence>
<feature type="non-terminal residue" evidence="7">
    <location>
        <position position="1"/>
    </location>
</feature>
<dbReference type="GO" id="GO:0004252">
    <property type="term" value="F:serine-type endopeptidase activity"/>
    <property type="evidence" value="ECO:0000318"/>
    <property type="project" value="GO_Central"/>
</dbReference>
<dbReference type="SUPFAM" id="SSF52743">
    <property type="entry name" value="Subtilisin-like"/>
    <property type="match status" value="1"/>
</dbReference>
<dbReference type="PROSITE" id="PS51892">
    <property type="entry name" value="SUBTILASE"/>
    <property type="match status" value="1"/>
</dbReference>
<evidence type="ECO:0000256" key="2">
    <source>
        <dbReference type="ARBA" id="ARBA00022729"/>
    </source>
</evidence>
<dbReference type="InterPro" id="IPR003137">
    <property type="entry name" value="PA_domain"/>
</dbReference>
<dbReference type="InterPro" id="IPR036852">
    <property type="entry name" value="Peptidase_S8/S53_dom_sf"/>
</dbReference>
<dbReference type="Proteomes" id="UP000030748">
    <property type="component" value="Unassembled WGS sequence"/>
</dbReference>
<accession>A0A022QIV4</accession>
<dbReference type="EMBL" id="KI631334">
    <property type="protein sequence ID" value="EYU28632.1"/>
    <property type="molecule type" value="Genomic_DNA"/>
</dbReference>
<dbReference type="Pfam" id="PF02225">
    <property type="entry name" value="PA"/>
    <property type="match status" value="1"/>
</dbReference>